<evidence type="ECO:0000256" key="2">
    <source>
        <dbReference type="ARBA" id="ARBA00022723"/>
    </source>
</evidence>
<dbReference type="Pfam" id="PF01557">
    <property type="entry name" value="FAA_hydrolase"/>
    <property type="match status" value="1"/>
</dbReference>
<organism evidence="4 5">
    <name type="scientific">Nocardia tengchongensis</name>
    <dbReference type="NCBI Taxonomy" id="2055889"/>
    <lineage>
        <taxon>Bacteria</taxon>
        <taxon>Bacillati</taxon>
        <taxon>Actinomycetota</taxon>
        <taxon>Actinomycetes</taxon>
        <taxon>Mycobacteriales</taxon>
        <taxon>Nocardiaceae</taxon>
        <taxon>Nocardia</taxon>
    </lineage>
</organism>
<accession>A0ABX8CRD5</accession>
<evidence type="ECO:0000256" key="1">
    <source>
        <dbReference type="ARBA" id="ARBA00010211"/>
    </source>
</evidence>
<protein>
    <submittedName>
        <fullName evidence="4">Fumarylacetoacetate hydrolase family protein</fullName>
    </submittedName>
</protein>
<sequence>MRLYSTDDGLAREDRAGVLSLLDLPYAEVGALLRGPGLDAARTATVLREQALEQAVLRPPVARPGKVLIIGLNYGSHATEALDMFTALGKTDIAVPTEPNMQVTAGSAVVGPGDPIVLPEVAAEQVDYEGEVAVVIGTPARGVSIDAAWRHVAGLTIVNDASARDIQLRAMTGDPTASIGVAKSFDTFKPLGPCLVTADEFTETPDLALRTRVNGELRQEDRTSGFIHSIPELIAHVSRYQTLEPGDVICTGTPRGAGVFSGRYLRAGDLVEVEVEGIGVLANPVVRA</sequence>
<comment type="similarity">
    <text evidence="1">Belongs to the FAH family.</text>
</comment>
<evidence type="ECO:0000259" key="3">
    <source>
        <dbReference type="Pfam" id="PF01557"/>
    </source>
</evidence>
<dbReference type="Proteomes" id="UP000683310">
    <property type="component" value="Chromosome"/>
</dbReference>
<feature type="domain" description="Fumarylacetoacetase-like C-terminal" evidence="3">
    <location>
        <begin position="66"/>
        <end position="286"/>
    </location>
</feature>
<keyword evidence="5" id="KW-1185">Reference proteome</keyword>
<evidence type="ECO:0000313" key="5">
    <source>
        <dbReference type="Proteomes" id="UP000683310"/>
    </source>
</evidence>
<keyword evidence="4" id="KW-0378">Hydrolase</keyword>
<reference evidence="4 5" key="1">
    <citation type="submission" date="2021-04" db="EMBL/GenBank/DDBJ databases">
        <title>Nocardia tengchongensis.</title>
        <authorList>
            <person name="Zhuang k."/>
            <person name="Ran Y."/>
            <person name="Li W."/>
        </authorList>
    </citation>
    <scope>NUCLEOTIDE SEQUENCE [LARGE SCALE GENOMIC DNA]</scope>
    <source>
        <strain evidence="4 5">CFH S0057</strain>
    </source>
</reference>
<keyword evidence="2" id="KW-0479">Metal-binding</keyword>
<dbReference type="InterPro" id="IPR051121">
    <property type="entry name" value="FAH"/>
</dbReference>
<evidence type="ECO:0000313" key="4">
    <source>
        <dbReference type="EMBL" id="QVI22032.1"/>
    </source>
</evidence>
<dbReference type="InterPro" id="IPR036663">
    <property type="entry name" value="Fumarylacetoacetase_C_sf"/>
</dbReference>
<dbReference type="PANTHER" id="PTHR42796:SF4">
    <property type="entry name" value="FUMARYLACETOACETATE HYDROLASE DOMAIN-CONTAINING PROTEIN 2A"/>
    <property type="match status" value="1"/>
</dbReference>
<proteinExistence type="inferred from homology"/>
<dbReference type="InterPro" id="IPR011234">
    <property type="entry name" value="Fumarylacetoacetase-like_C"/>
</dbReference>
<dbReference type="Gene3D" id="3.90.850.10">
    <property type="entry name" value="Fumarylacetoacetase-like, C-terminal domain"/>
    <property type="match status" value="1"/>
</dbReference>
<dbReference type="GO" id="GO:0016787">
    <property type="term" value="F:hydrolase activity"/>
    <property type="evidence" value="ECO:0007669"/>
    <property type="project" value="UniProtKB-KW"/>
</dbReference>
<gene>
    <name evidence="4" type="ORF">KHQ06_02420</name>
</gene>
<dbReference type="SUPFAM" id="SSF56529">
    <property type="entry name" value="FAH"/>
    <property type="match status" value="1"/>
</dbReference>
<dbReference type="PANTHER" id="PTHR42796">
    <property type="entry name" value="FUMARYLACETOACETATE HYDROLASE DOMAIN-CONTAINING PROTEIN 2A-RELATED"/>
    <property type="match status" value="1"/>
</dbReference>
<dbReference type="EMBL" id="CP074371">
    <property type="protein sequence ID" value="QVI22032.1"/>
    <property type="molecule type" value="Genomic_DNA"/>
</dbReference>
<name>A0ABX8CRD5_9NOCA</name>